<comment type="caution">
    <text evidence="3">The sequence shown here is derived from an EMBL/GenBank/DDBJ whole genome shotgun (WGS) entry which is preliminary data.</text>
</comment>
<accession>A0ABT2PTG5</accession>
<feature type="domain" description="TniQ" evidence="1">
    <location>
        <begin position="17"/>
        <end position="167"/>
    </location>
</feature>
<dbReference type="RefSeq" id="WP_261502462.1">
    <property type="nucleotide sequence ID" value="NZ_JAODYH010000017.1"/>
</dbReference>
<protein>
    <submittedName>
        <fullName evidence="3">TnsD family transposase</fullName>
    </submittedName>
</protein>
<sequence>MPITPDLFSDFQLLSWLPDETLFSLVSRQHLLSGEVIASRTSERFFGGSRAGAQHDFPNHLATFVERTGGRLGGLQEVGLHRTLLNFYRAFITSQECTHAIECMAGDSVAHLKLRLGILTSRFRAHHPLKACPACMEEDANSSGWAYWHLQHQYPGVWMCTKHAQPLLSSTLKTTGVQRFQWILPRRHELCDERAASQGDDLSGRLFRLASLIETLVQRGAREPLPIPQLHRTYRNAMLQRGWLTAAGSLRMNVIAKEFLEHIRPLREVAELAGLPQSIDEATIMLGRLLRPPRSGTHPLRHIVMIDWLFSDVLDVEQAVREGCSVWDESGSISARLAERVVDPRKKELQGLLVDEKRSARAAAKALGIDTQTAVLWAAQLGIPVTRRSKKLSDDVRATAVLALRRGAEKRDVALQTGLAVGSITRLLLAEPSLHDAWLQVRSEQARQRARAAWCAVLKDAAGQGVKWLRALEPGAYAWLYRHDRVWLDAHKPEATVQLVRASSVDWDARDAVLSAAVRETALRLMGEGGLRRLYFWQLYQQIPELKAKRSALHQLPLTRDAIQAVLRASPPATDSLWD</sequence>
<proteinExistence type="predicted"/>
<dbReference type="InterPro" id="IPR032750">
    <property type="entry name" value="TnsD_C"/>
</dbReference>
<name>A0ABT2PTG5_9BURK</name>
<evidence type="ECO:0000259" key="1">
    <source>
        <dbReference type="Pfam" id="PF06527"/>
    </source>
</evidence>
<evidence type="ECO:0000313" key="3">
    <source>
        <dbReference type="EMBL" id="MCT9813211.1"/>
    </source>
</evidence>
<keyword evidence="4" id="KW-1185">Reference proteome</keyword>
<gene>
    <name evidence="3" type="ORF">N0K08_21485</name>
</gene>
<reference evidence="3 4" key="1">
    <citation type="submission" date="2022-09" db="EMBL/GenBank/DDBJ databases">
        <title>Draft genome of isolate Be4.</title>
        <authorList>
            <person name="Sanchez-Castro I."/>
            <person name="Martinez-Rodriguez P."/>
            <person name="Descostes M."/>
            <person name="Merroun M."/>
        </authorList>
    </citation>
    <scope>NUCLEOTIDE SEQUENCE [LARGE SCALE GENOMIC DNA]</scope>
    <source>
        <strain evidence="3 4">Be4</strain>
    </source>
</reference>
<dbReference type="Pfam" id="PF15978">
    <property type="entry name" value="TnsD"/>
    <property type="match status" value="1"/>
</dbReference>
<evidence type="ECO:0000259" key="2">
    <source>
        <dbReference type="Pfam" id="PF15978"/>
    </source>
</evidence>
<dbReference type="EMBL" id="JAODYH010000017">
    <property type="protein sequence ID" value="MCT9813211.1"/>
    <property type="molecule type" value="Genomic_DNA"/>
</dbReference>
<evidence type="ECO:0000313" key="4">
    <source>
        <dbReference type="Proteomes" id="UP001525968"/>
    </source>
</evidence>
<dbReference type="InterPro" id="IPR009492">
    <property type="entry name" value="TniQ"/>
</dbReference>
<feature type="domain" description="Transposon Tn7 transposition protein TnsD C-terminal" evidence="2">
    <location>
        <begin position="210"/>
        <end position="563"/>
    </location>
</feature>
<organism evidence="3 4">
    <name type="scientific">Acidovorax bellezanensis</name>
    <dbReference type="NCBI Taxonomy" id="2976702"/>
    <lineage>
        <taxon>Bacteria</taxon>
        <taxon>Pseudomonadati</taxon>
        <taxon>Pseudomonadota</taxon>
        <taxon>Betaproteobacteria</taxon>
        <taxon>Burkholderiales</taxon>
        <taxon>Comamonadaceae</taxon>
        <taxon>Acidovorax</taxon>
    </lineage>
</organism>
<dbReference type="Pfam" id="PF06527">
    <property type="entry name" value="TniQ"/>
    <property type="match status" value="1"/>
</dbReference>
<dbReference type="Proteomes" id="UP001525968">
    <property type="component" value="Unassembled WGS sequence"/>
</dbReference>